<feature type="compositionally biased region" description="Polar residues" evidence="1">
    <location>
        <begin position="1"/>
        <end position="34"/>
    </location>
</feature>
<evidence type="ECO:0000313" key="2">
    <source>
        <dbReference type="EMBL" id="VDN42885.1"/>
    </source>
</evidence>
<organism evidence="2 3">
    <name type="scientific">Dibothriocephalus latus</name>
    <name type="common">Fish tapeworm</name>
    <name type="synonym">Diphyllobothrium latum</name>
    <dbReference type="NCBI Taxonomy" id="60516"/>
    <lineage>
        <taxon>Eukaryota</taxon>
        <taxon>Metazoa</taxon>
        <taxon>Spiralia</taxon>
        <taxon>Lophotrochozoa</taxon>
        <taxon>Platyhelminthes</taxon>
        <taxon>Cestoda</taxon>
        <taxon>Eucestoda</taxon>
        <taxon>Diphyllobothriidea</taxon>
        <taxon>Diphyllobothriidae</taxon>
        <taxon>Dibothriocephalus</taxon>
    </lineage>
</organism>
<evidence type="ECO:0000256" key="1">
    <source>
        <dbReference type="SAM" id="MobiDB-lite"/>
    </source>
</evidence>
<keyword evidence="3" id="KW-1185">Reference proteome</keyword>
<gene>
    <name evidence="2" type="ORF">DILT_LOCUS18930</name>
</gene>
<dbReference type="AlphaFoldDB" id="A0A3P7NJK0"/>
<protein>
    <submittedName>
        <fullName evidence="2">Uncharacterized protein</fullName>
    </submittedName>
</protein>
<dbReference type="Proteomes" id="UP000281553">
    <property type="component" value="Unassembled WGS sequence"/>
</dbReference>
<sequence>MNSFASILESSNQPGSDKSSPSHPAEGTLQNRNPHPNPQVRALASAAYSQRPSSMVCTGDVKLWPDGESSSFFHILHIFISTENLPSAHLRQIVRLGTA</sequence>
<accession>A0A3P7NJK0</accession>
<name>A0A3P7NJK0_DIBLA</name>
<feature type="region of interest" description="Disordered" evidence="1">
    <location>
        <begin position="1"/>
        <end position="39"/>
    </location>
</feature>
<proteinExistence type="predicted"/>
<evidence type="ECO:0000313" key="3">
    <source>
        <dbReference type="Proteomes" id="UP000281553"/>
    </source>
</evidence>
<reference evidence="2 3" key="1">
    <citation type="submission" date="2018-11" db="EMBL/GenBank/DDBJ databases">
        <authorList>
            <consortium name="Pathogen Informatics"/>
        </authorList>
    </citation>
    <scope>NUCLEOTIDE SEQUENCE [LARGE SCALE GENOMIC DNA]</scope>
</reference>
<dbReference type="EMBL" id="UYRU01106040">
    <property type="protein sequence ID" value="VDN42885.1"/>
    <property type="molecule type" value="Genomic_DNA"/>
</dbReference>